<dbReference type="NCBIfam" id="NF045534">
    <property type="entry name" value="small_EYxxD"/>
    <property type="match status" value="1"/>
</dbReference>
<protein>
    <submittedName>
        <fullName evidence="2">Uncharacterized protein</fullName>
    </submittedName>
</protein>
<accession>A0A1N7NIL9</accession>
<dbReference type="Proteomes" id="UP000186795">
    <property type="component" value="Unassembled WGS sequence"/>
</dbReference>
<dbReference type="RefSeq" id="WP_009711157.1">
    <property type="nucleotide sequence ID" value="NZ_CP048103.1"/>
</dbReference>
<keyword evidence="3" id="KW-1185">Reference proteome</keyword>
<dbReference type="AlphaFoldDB" id="A0A1N7NIL9"/>
<evidence type="ECO:0000313" key="2">
    <source>
        <dbReference type="EMBL" id="SIS98162.1"/>
    </source>
</evidence>
<feature type="transmembrane region" description="Helical" evidence="1">
    <location>
        <begin position="14"/>
        <end position="35"/>
    </location>
</feature>
<evidence type="ECO:0000256" key="1">
    <source>
        <dbReference type="SAM" id="Phobius"/>
    </source>
</evidence>
<keyword evidence="1" id="KW-0812">Transmembrane</keyword>
<name>A0A1N7NIL9_9BACL</name>
<evidence type="ECO:0000313" key="3">
    <source>
        <dbReference type="Proteomes" id="UP000186795"/>
    </source>
</evidence>
<sequence>MEQLWALNDKWNDYSFVILTAVGSLVVLGLVINMFRRRNRNR</sequence>
<organism evidence="2 3">
    <name type="scientific">Kroppenstedtia eburnea</name>
    <dbReference type="NCBI Taxonomy" id="714067"/>
    <lineage>
        <taxon>Bacteria</taxon>
        <taxon>Bacillati</taxon>
        <taxon>Bacillota</taxon>
        <taxon>Bacilli</taxon>
        <taxon>Bacillales</taxon>
        <taxon>Thermoactinomycetaceae</taxon>
        <taxon>Kroppenstedtia</taxon>
    </lineage>
</organism>
<reference evidence="3" key="1">
    <citation type="submission" date="2017-01" db="EMBL/GenBank/DDBJ databases">
        <authorList>
            <person name="Varghese N."/>
            <person name="Submissions S."/>
        </authorList>
    </citation>
    <scope>NUCLEOTIDE SEQUENCE [LARGE SCALE GENOMIC DNA]</scope>
    <source>
        <strain evidence="3">DSM 45196</strain>
    </source>
</reference>
<gene>
    <name evidence="2" type="ORF">SAMN05421790_10926</name>
</gene>
<proteinExistence type="predicted"/>
<keyword evidence="1" id="KW-1133">Transmembrane helix</keyword>
<keyword evidence="1" id="KW-0472">Membrane</keyword>
<dbReference type="EMBL" id="FTOD01000009">
    <property type="protein sequence ID" value="SIS98162.1"/>
    <property type="molecule type" value="Genomic_DNA"/>
</dbReference>